<dbReference type="eggNOG" id="ENOG502SIT3">
    <property type="taxonomic scope" value="Eukaryota"/>
</dbReference>
<sequence>MSSPKPRFKTACRICRERKVKCDRELPCHNCIIADNACSYPPQVRTVRRPKKAAMAKRASPVGSASLVDRLNRLESYLRRHAPMFELTDGDDDFATSDINSWIRKSNSSDDASQGQDHLLGTGSDHAQEALRRPSGSIPDSVSLTAYDEAIRRPRSHNGDLEKSPLCSQSPEIGLEIGLSATSTTPISPEPDAPSPLHEAPPKPASSPTGFPLRQHQDMELPQLLPTSYRAFCWKRYAESVDPLVKIIHRPSTRELMLVQVQDGQRLHPASMALIQSACLISITSMSEEDVIANLRCDKETLRRTCSARTEQALTAANFLDTRDLRTMQAFLLYLYYLKCMGDSRLRALHGVAVHLSLRMGLNRDPHSYNLASLDVELRRRLWWQLITLVDHPDNSGLDSFHRPLTLESDTRIPLNVDDDDLTDGVVYAVSGSSGFTDTSFSLIQYEITQSFNQTLLERGTMTTTLTRTVNTAEERLRHFGQNLNTKYFLHSGSQEAFRQFAVKTSALILTKRCFLSYLFPGNTSQSIVFGDEKTESHVFRLGVEVLDLSRKIQRTKAFEKWRWLHGTYFQWAAANFVVKQLPFRAQDSTSNKAWLVLDGIFDHWPESIQRSERAIVLKKLIAEACNRRGSLTTYETSSSQDLHANFLQFDEDLLQRRKRGNDESFDNLIPELEFPMLPSASLSAILTDNSFHPADLTGDMLGWDFSNML</sequence>
<dbReference type="Pfam" id="PF04082">
    <property type="entry name" value="Fungal_trans"/>
    <property type="match status" value="1"/>
</dbReference>
<dbReference type="RefSeq" id="XP_003041221.1">
    <property type="nucleotide sequence ID" value="XM_003041175.1"/>
</dbReference>
<dbReference type="VEuPathDB" id="FungiDB:NECHADRAFT_88782"/>
<dbReference type="PROSITE" id="PS50048">
    <property type="entry name" value="ZN2_CY6_FUNGAL_2"/>
    <property type="match status" value="1"/>
</dbReference>
<dbReference type="CDD" id="cd12148">
    <property type="entry name" value="fungal_TF_MHR"/>
    <property type="match status" value="1"/>
</dbReference>
<organism evidence="6 7">
    <name type="scientific">Fusarium vanettenii (strain ATCC MYA-4622 / CBS 123669 / FGSC 9596 / NRRL 45880 / 77-13-4)</name>
    <name type="common">Fusarium solani subsp. pisi</name>
    <dbReference type="NCBI Taxonomy" id="660122"/>
    <lineage>
        <taxon>Eukaryota</taxon>
        <taxon>Fungi</taxon>
        <taxon>Dikarya</taxon>
        <taxon>Ascomycota</taxon>
        <taxon>Pezizomycotina</taxon>
        <taxon>Sordariomycetes</taxon>
        <taxon>Hypocreomycetidae</taxon>
        <taxon>Hypocreales</taxon>
        <taxon>Nectriaceae</taxon>
        <taxon>Fusarium</taxon>
        <taxon>Fusarium solani species complex</taxon>
        <taxon>Fusarium vanettenii</taxon>
    </lineage>
</organism>
<dbReference type="Pfam" id="PF00172">
    <property type="entry name" value="Zn_clus"/>
    <property type="match status" value="1"/>
</dbReference>
<dbReference type="GO" id="GO:0000981">
    <property type="term" value="F:DNA-binding transcription factor activity, RNA polymerase II-specific"/>
    <property type="evidence" value="ECO:0007669"/>
    <property type="project" value="InterPro"/>
</dbReference>
<evidence type="ECO:0000259" key="5">
    <source>
        <dbReference type="PROSITE" id="PS50048"/>
    </source>
</evidence>
<dbReference type="GeneID" id="9675863"/>
<name>C7ZKE3_FUSV7</name>
<reference evidence="6 7" key="1">
    <citation type="journal article" date="2009" name="PLoS Genet.">
        <title>The genome of Nectria haematococca: contribution of supernumerary chromosomes to gene expansion.</title>
        <authorList>
            <person name="Coleman J.J."/>
            <person name="Rounsley S.D."/>
            <person name="Rodriguez-Carres M."/>
            <person name="Kuo A."/>
            <person name="Wasmann C.C."/>
            <person name="Grimwood J."/>
            <person name="Schmutz J."/>
            <person name="Taga M."/>
            <person name="White G.J."/>
            <person name="Zhou S."/>
            <person name="Schwartz D.C."/>
            <person name="Freitag M."/>
            <person name="Ma L.J."/>
            <person name="Danchin E.G."/>
            <person name="Henrissat B."/>
            <person name="Coutinho P.M."/>
            <person name="Nelson D.R."/>
            <person name="Straney D."/>
            <person name="Napoli C.A."/>
            <person name="Barker B.M."/>
            <person name="Gribskov M."/>
            <person name="Rep M."/>
            <person name="Kroken S."/>
            <person name="Molnar I."/>
            <person name="Rensing C."/>
            <person name="Kennell J.C."/>
            <person name="Zamora J."/>
            <person name="Farman M.L."/>
            <person name="Selker E.U."/>
            <person name="Salamov A."/>
            <person name="Shapiro H."/>
            <person name="Pangilinan J."/>
            <person name="Lindquist E."/>
            <person name="Lamers C."/>
            <person name="Grigoriev I.V."/>
            <person name="Geiser D.M."/>
            <person name="Covert S.F."/>
            <person name="Temporini E."/>
            <person name="Vanetten H.D."/>
        </authorList>
    </citation>
    <scope>NUCLEOTIDE SEQUENCE [LARGE SCALE GENOMIC DNA]</scope>
    <source>
        <strain evidence="7">ATCC MYA-4622 / CBS 123669 / FGSC 9596 / NRRL 45880 / 77-13-4</strain>
    </source>
</reference>
<dbReference type="PANTHER" id="PTHR31001">
    <property type="entry name" value="UNCHARACTERIZED TRANSCRIPTIONAL REGULATORY PROTEIN"/>
    <property type="match status" value="1"/>
</dbReference>
<dbReference type="GO" id="GO:0006351">
    <property type="term" value="P:DNA-templated transcription"/>
    <property type="evidence" value="ECO:0007669"/>
    <property type="project" value="InterPro"/>
</dbReference>
<dbReference type="GO" id="GO:0008270">
    <property type="term" value="F:zinc ion binding"/>
    <property type="evidence" value="ECO:0007669"/>
    <property type="project" value="InterPro"/>
</dbReference>
<evidence type="ECO:0000256" key="2">
    <source>
        <dbReference type="ARBA" id="ARBA00022723"/>
    </source>
</evidence>
<dbReference type="HOGENOM" id="CLU_004083_7_2_1"/>
<dbReference type="PROSITE" id="PS00463">
    <property type="entry name" value="ZN2_CY6_FUNGAL_1"/>
    <property type="match status" value="1"/>
</dbReference>
<evidence type="ECO:0000256" key="3">
    <source>
        <dbReference type="ARBA" id="ARBA00023242"/>
    </source>
</evidence>
<dbReference type="InterPro" id="IPR036864">
    <property type="entry name" value="Zn2-C6_fun-type_DNA-bd_sf"/>
</dbReference>
<dbReference type="InterPro" id="IPR001138">
    <property type="entry name" value="Zn2Cys6_DnaBD"/>
</dbReference>
<dbReference type="KEGG" id="nhe:NECHADRAFT_88782"/>
<dbReference type="GO" id="GO:0003677">
    <property type="term" value="F:DNA binding"/>
    <property type="evidence" value="ECO:0007669"/>
    <property type="project" value="InterPro"/>
</dbReference>
<dbReference type="SUPFAM" id="SSF57701">
    <property type="entry name" value="Zn2/Cys6 DNA-binding domain"/>
    <property type="match status" value="1"/>
</dbReference>
<keyword evidence="2" id="KW-0479">Metal-binding</keyword>
<dbReference type="PANTHER" id="PTHR31001:SF85">
    <property type="entry name" value="ZN(II)2CYS6 TRANSCRIPTION FACTOR (EUROFUNG)"/>
    <property type="match status" value="1"/>
</dbReference>
<dbReference type="AlphaFoldDB" id="C7ZKE3"/>
<dbReference type="InterPro" id="IPR050613">
    <property type="entry name" value="Sec_Metabolite_Reg"/>
</dbReference>
<keyword evidence="7" id="KW-1185">Reference proteome</keyword>
<dbReference type="EMBL" id="GG698938">
    <property type="protein sequence ID" value="EEU35508.1"/>
    <property type="molecule type" value="Genomic_DNA"/>
</dbReference>
<dbReference type="Proteomes" id="UP000005206">
    <property type="component" value="Chromosome 16"/>
</dbReference>
<accession>C7ZKE3</accession>
<dbReference type="GO" id="GO:0005634">
    <property type="term" value="C:nucleus"/>
    <property type="evidence" value="ECO:0007669"/>
    <property type="project" value="UniProtKB-SubCell"/>
</dbReference>
<dbReference type="OrthoDB" id="424974at2759"/>
<evidence type="ECO:0000313" key="6">
    <source>
        <dbReference type="EMBL" id="EEU35508.1"/>
    </source>
</evidence>
<dbReference type="Gene3D" id="4.10.240.10">
    <property type="entry name" value="Zn(2)-C6 fungal-type DNA-binding domain"/>
    <property type="match status" value="1"/>
</dbReference>
<dbReference type="CDD" id="cd00067">
    <property type="entry name" value="GAL4"/>
    <property type="match status" value="1"/>
</dbReference>
<keyword evidence="3" id="KW-0539">Nucleus</keyword>
<comment type="subcellular location">
    <subcellularLocation>
        <location evidence="1">Nucleus</location>
    </subcellularLocation>
</comment>
<dbReference type="SMART" id="SM00066">
    <property type="entry name" value="GAL4"/>
    <property type="match status" value="1"/>
</dbReference>
<dbReference type="InParanoid" id="C7ZKE3"/>
<gene>
    <name evidence="6" type="ORF">NECHADRAFT_88782</name>
</gene>
<evidence type="ECO:0000256" key="4">
    <source>
        <dbReference type="SAM" id="MobiDB-lite"/>
    </source>
</evidence>
<dbReference type="OMA" id="RRICWRR"/>
<proteinExistence type="predicted"/>
<feature type="region of interest" description="Disordered" evidence="4">
    <location>
        <begin position="182"/>
        <end position="209"/>
    </location>
</feature>
<protein>
    <recommendedName>
        <fullName evidence="5">Zn(2)-C6 fungal-type domain-containing protein</fullName>
    </recommendedName>
</protein>
<evidence type="ECO:0000313" key="7">
    <source>
        <dbReference type="Proteomes" id="UP000005206"/>
    </source>
</evidence>
<dbReference type="InterPro" id="IPR007219">
    <property type="entry name" value="XnlR_reg_dom"/>
</dbReference>
<feature type="domain" description="Zn(2)-C6 fungal-type" evidence="5">
    <location>
        <begin position="11"/>
        <end position="40"/>
    </location>
</feature>
<evidence type="ECO:0000256" key="1">
    <source>
        <dbReference type="ARBA" id="ARBA00004123"/>
    </source>
</evidence>